<dbReference type="EMBL" id="BAABBV010000001">
    <property type="protein sequence ID" value="GAA4161907.1"/>
    <property type="molecule type" value="Genomic_DNA"/>
</dbReference>
<dbReference type="SUPFAM" id="SSF55811">
    <property type="entry name" value="Nudix"/>
    <property type="match status" value="1"/>
</dbReference>
<evidence type="ECO:0000313" key="3">
    <source>
        <dbReference type="Proteomes" id="UP001415169"/>
    </source>
</evidence>
<keyword evidence="2" id="KW-0378">Hydrolase</keyword>
<dbReference type="Pfam" id="PF00293">
    <property type="entry name" value="NUDIX"/>
    <property type="match status" value="1"/>
</dbReference>
<accession>A0ABP7ZKP1</accession>
<protein>
    <submittedName>
        <fullName evidence="2">NUDIX hydrolase</fullName>
    </submittedName>
</protein>
<comment type="caution">
    <text evidence="2">The sequence shown here is derived from an EMBL/GenBank/DDBJ whole genome shotgun (WGS) entry which is preliminary data.</text>
</comment>
<evidence type="ECO:0000313" key="2">
    <source>
        <dbReference type="EMBL" id="GAA4161907.1"/>
    </source>
</evidence>
<dbReference type="Gene3D" id="3.90.79.10">
    <property type="entry name" value="Nucleoside Triphosphate Pyrophosphohydrolase"/>
    <property type="match status" value="1"/>
</dbReference>
<reference evidence="2" key="2">
    <citation type="submission" date="2023-12" db="EMBL/GenBank/DDBJ databases">
        <authorList>
            <person name="Sun Q."/>
            <person name="Inoue M."/>
        </authorList>
    </citation>
    <scope>NUCLEOTIDE SEQUENCE</scope>
    <source>
        <strain evidence="2">JCM 17590</strain>
    </source>
</reference>
<dbReference type="GO" id="GO:0016787">
    <property type="term" value="F:hydrolase activity"/>
    <property type="evidence" value="ECO:0007669"/>
    <property type="project" value="UniProtKB-KW"/>
</dbReference>
<dbReference type="Proteomes" id="UP001415169">
    <property type="component" value="Unassembled WGS sequence"/>
</dbReference>
<proteinExistence type="predicted"/>
<dbReference type="InterPro" id="IPR000086">
    <property type="entry name" value="NUDIX_hydrolase_dom"/>
</dbReference>
<reference evidence="2" key="1">
    <citation type="journal article" date="2014" name="Int. J. Syst. Evol. Microbiol.">
        <title>Complete genome of a new Firmicutes species belonging to the dominant human colonic microbiota ('Ruminococcus bicirculans') reveals two chromosomes and a selective capacity to utilize plant glucans.</title>
        <authorList>
            <consortium name="NISC Comparative Sequencing Program"/>
            <person name="Wegmann U."/>
            <person name="Louis P."/>
            <person name="Goesmann A."/>
            <person name="Henrissat B."/>
            <person name="Duncan S.H."/>
            <person name="Flint H.J."/>
        </authorList>
    </citation>
    <scope>NUCLEOTIDE SEQUENCE</scope>
    <source>
        <strain evidence="2">JCM 17590</strain>
    </source>
</reference>
<sequence length="179" mass="19230">MAWTTLSTRTAYENPWIRVREDQVVHPDGSQGIYGVVELRPAVFVVALDESDRVALIEIDRYTVGTSLEVPAGGSDGQEPLVAAQRELLEETGLEASDWLELGTQYALNGAALAPEHIFLARGLRGAGDASHHQLEEGISAVRFVPLGEVLAMIGRGEITDNETVAAVSLAAIRLGRLT</sequence>
<organism evidence="2 3">
    <name type="scientific">Gryllotalpicola daejeonensis</name>
    <dbReference type="NCBI Taxonomy" id="993087"/>
    <lineage>
        <taxon>Bacteria</taxon>
        <taxon>Bacillati</taxon>
        <taxon>Actinomycetota</taxon>
        <taxon>Actinomycetes</taxon>
        <taxon>Micrococcales</taxon>
        <taxon>Microbacteriaceae</taxon>
        <taxon>Gryllotalpicola</taxon>
    </lineage>
</organism>
<evidence type="ECO:0000259" key="1">
    <source>
        <dbReference type="Pfam" id="PF00293"/>
    </source>
</evidence>
<dbReference type="InterPro" id="IPR015797">
    <property type="entry name" value="NUDIX_hydrolase-like_dom_sf"/>
</dbReference>
<keyword evidence="3" id="KW-1185">Reference proteome</keyword>
<name>A0ABP7ZKP1_9MICO</name>
<dbReference type="RefSeq" id="WP_344791655.1">
    <property type="nucleotide sequence ID" value="NZ_BAABBV010000001.1"/>
</dbReference>
<gene>
    <name evidence="2" type="ORF">GCM10022286_20230</name>
</gene>
<feature type="domain" description="Nudix hydrolase" evidence="1">
    <location>
        <begin position="39"/>
        <end position="156"/>
    </location>
</feature>